<feature type="binding site" evidence="9">
    <location>
        <begin position="165"/>
        <end position="167"/>
    </location>
    <ligand>
        <name>NADP(+)</name>
        <dbReference type="ChEBI" id="CHEBI:58349"/>
    </ligand>
</feature>
<evidence type="ECO:0000256" key="2">
    <source>
        <dbReference type="ARBA" id="ARBA00022563"/>
    </source>
</evidence>
<dbReference type="PROSITE" id="PS00767">
    <property type="entry name" value="THF_DHG_CYH_2"/>
    <property type="match status" value="1"/>
</dbReference>
<dbReference type="EC" id="3.5.4.9" evidence="9"/>
<evidence type="ECO:0000313" key="12">
    <source>
        <dbReference type="EMBL" id="GGR85585.1"/>
    </source>
</evidence>
<dbReference type="InterPro" id="IPR020867">
    <property type="entry name" value="THF_DH/CycHdrlase_CS"/>
</dbReference>
<dbReference type="InterPro" id="IPR046346">
    <property type="entry name" value="Aminoacid_DH-like_N_sf"/>
</dbReference>
<proteinExistence type="inferred from homology"/>
<keyword evidence="5 9" id="KW-0521">NADP</keyword>
<evidence type="ECO:0000256" key="4">
    <source>
        <dbReference type="ARBA" id="ARBA00022801"/>
    </source>
</evidence>
<dbReference type="CDD" id="cd01080">
    <property type="entry name" value="NAD_bind_m-THF_DH_Cyclohyd"/>
    <property type="match status" value="1"/>
</dbReference>
<keyword evidence="9" id="KW-0028">Amino-acid biosynthesis</keyword>
<evidence type="ECO:0000256" key="1">
    <source>
        <dbReference type="ARBA" id="ARBA00004777"/>
    </source>
</evidence>
<keyword evidence="3 9" id="KW-0658">Purine biosynthesis</keyword>
<dbReference type="Gene3D" id="3.40.50.10860">
    <property type="entry name" value="Leucine Dehydrogenase, chain A, domain 1"/>
    <property type="match status" value="1"/>
</dbReference>
<evidence type="ECO:0000256" key="3">
    <source>
        <dbReference type="ARBA" id="ARBA00022755"/>
    </source>
</evidence>
<dbReference type="InterPro" id="IPR000672">
    <property type="entry name" value="THF_DH/CycHdrlase"/>
</dbReference>
<organism evidence="12 13">
    <name type="scientific">Deinococcus sedimenti</name>
    <dbReference type="NCBI Taxonomy" id="1867090"/>
    <lineage>
        <taxon>Bacteria</taxon>
        <taxon>Thermotogati</taxon>
        <taxon>Deinococcota</taxon>
        <taxon>Deinococci</taxon>
        <taxon>Deinococcales</taxon>
        <taxon>Deinococcaceae</taxon>
        <taxon>Deinococcus</taxon>
    </lineage>
</organism>
<gene>
    <name evidence="9 12" type="primary">folD</name>
    <name evidence="12" type="ORF">GCM10008960_10840</name>
</gene>
<comment type="function">
    <text evidence="9">Catalyzes the oxidation of 5,10-methylenetetrahydrofolate to 5,10-methenyltetrahydrofolate and then the hydrolysis of 5,10-methenyltetrahydrofolate to 10-formyltetrahydrofolate.</text>
</comment>
<evidence type="ECO:0000256" key="6">
    <source>
        <dbReference type="ARBA" id="ARBA00023002"/>
    </source>
</evidence>
<keyword evidence="6 9" id="KW-0560">Oxidoreductase</keyword>
<dbReference type="NCBIfam" id="NF010770">
    <property type="entry name" value="PRK14173.1"/>
    <property type="match status" value="1"/>
</dbReference>
<dbReference type="HAMAP" id="MF_01576">
    <property type="entry name" value="THF_DHG_CYH"/>
    <property type="match status" value="1"/>
</dbReference>
<accession>A0ABQ2S0T4</accession>
<sequence length="299" mass="30568">MTPGTARVLGGPPAAAALLTEAGRRAGRLPRPPHLALVRVGEDPASVSYVRGKAQKAAEVGLSSHVHALPEATTQAELLALVETLNADPAVNGILVQLPLPAHLNPEPVLLALDPAKDVDGLHPANTGALWNNHAGLRPCTPAGIMALLAHHGVTVAGQRTVVVGRSALVGRPVAGLLLNADATVTVAHRATPDLGAVTREADLLIVAAGQVHLITPDMVRPGAVVVDVGIHRVPTESGKGRLTGDVHPDVAQVAAALTPVPGGVGPMTVAQLLMNTVIAAERQHARAPHPEVSGEHVR</sequence>
<keyword evidence="4 9" id="KW-0378">Hydrolase</keyword>
<protein>
    <recommendedName>
        <fullName evidence="9">Bifunctional protein FolD</fullName>
    </recommendedName>
    <domain>
        <recommendedName>
            <fullName evidence="9">Methylenetetrahydrofolate dehydrogenase</fullName>
            <ecNumber evidence="9">1.5.1.5</ecNumber>
        </recommendedName>
    </domain>
    <domain>
        <recommendedName>
            <fullName evidence="9">Methenyltetrahydrofolate cyclohydrolase</fullName>
            <ecNumber evidence="9">3.5.4.9</ecNumber>
        </recommendedName>
    </domain>
</protein>
<keyword evidence="2 9" id="KW-0554">One-carbon metabolism</keyword>
<dbReference type="NCBIfam" id="NF010783">
    <property type="entry name" value="PRK14186.1"/>
    <property type="match status" value="1"/>
</dbReference>
<dbReference type="Gene3D" id="3.40.50.720">
    <property type="entry name" value="NAD(P)-binding Rossmann-like Domain"/>
    <property type="match status" value="1"/>
</dbReference>
<reference evidence="13" key="1">
    <citation type="journal article" date="2019" name="Int. J. Syst. Evol. Microbiol.">
        <title>The Global Catalogue of Microorganisms (GCM) 10K type strain sequencing project: providing services to taxonomists for standard genome sequencing and annotation.</title>
        <authorList>
            <consortium name="The Broad Institute Genomics Platform"/>
            <consortium name="The Broad Institute Genome Sequencing Center for Infectious Disease"/>
            <person name="Wu L."/>
            <person name="Ma J."/>
        </authorList>
    </citation>
    <scope>NUCLEOTIDE SEQUENCE [LARGE SCALE GENOMIC DNA]</scope>
    <source>
        <strain evidence="13">JCM 31405</strain>
    </source>
</reference>
<dbReference type="InterPro" id="IPR020630">
    <property type="entry name" value="THF_DH/CycHdrlase_cat_dom"/>
</dbReference>
<evidence type="ECO:0000256" key="7">
    <source>
        <dbReference type="ARBA" id="ARBA00023167"/>
    </source>
</evidence>
<dbReference type="PROSITE" id="PS00766">
    <property type="entry name" value="THF_DHG_CYH_1"/>
    <property type="match status" value="1"/>
</dbReference>
<keyword evidence="8 9" id="KW-0511">Multifunctional enzyme</keyword>
<dbReference type="Pfam" id="PF02882">
    <property type="entry name" value="THF_DHG_CYH_C"/>
    <property type="match status" value="1"/>
</dbReference>
<dbReference type="EC" id="1.5.1.5" evidence="9"/>
<dbReference type="SUPFAM" id="SSF51735">
    <property type="entry name" value="NAD(P)-binding Rossmann-fold domains"/>
    <property type="match status" value="1"/>
</dbReference>
<comment type="pathway">
    <text evidence="1 9">One-carbon metabolism; tetrahydrofolate interconversion.</text>
</comment>
<name>A0ABQ2S0T4_9DEIO</name>
<comment type="catalytic activity">
    <reaction evidence="9">
        <text>(6R)-5,10-methylene-5,6,7,8-tetrahydrofolate + NADP(+) = (6R)-5,10-methenyltetrahydrofolate + NADPH</text>
        <dbReference type="Rhea" id="RHEA:22812"/>
        <dbReference type="ChEBI" id="CHEBI:15636"/>
        <dbReference type="ChEBI" id="CHEBI:57455"/>
        <dbReference type="ChEBI" id="CHEBI:57783"/>
        <dbReference type="ChEBI" id="CHEBI:58349"/>
        <dbReference type="EC" id="1.5.1.5"/>
    </reaction>
</comment>
<comment type="caution">
    <text evidence="12">The sequence shown here is derived from an EMBL/GenBank/DDBJ whole genome shotgun (WGS) entry which is preliminary data.</text>
</comment>
<comment type="similarity">
    <text evidence="9">Belongs to the tetrahydrofolate dehydrogenase/cyclohydrolase family.</text>
</comment>
<dbReference type="Proteomes" id="UP000644548">
    <property type="component" value="Unassembled WGS sequence"/>
</dbReference>
<keyword evidence="7 9" id="KW-0486">Methionine biosynthesis</keyword>
<dbReference type="Pfam" id="PF00763">
    <property type="entry name" value="THF_DHG_CYH"/>
    <property type="match status" value="1"/>
</dbReference>
<comment type="catalytic activity">
    <reaction evidence="9">
        <text>(6R)-5,10-methenyltetrahydrofolate + H2O = (6R)-10-formyltetrahydrofolate + H(+)</text>
        <dbReference type="Rhea" id="RHEA:23700"/>
        <dbReference type="ChEBI" id="CHEBI:15377"/>
        <dbReference type="ChEBI" id="CHEBI:15378"/>
        <dbReference type="ChEBI" id="CHEBI:57455"/>
        <dbReference type="ChEBI" id="CHEBI:195366"/>
        <dbReference type="EC" id="3.5.4.9"/>
    </reaction>
</comment>
<keyword evidence="13" id="KW-1185">Reference proteome</keyword>
<dbReference type="RefSeq" id="WP_189072065.1">
    <property type="nucleotide sequence ID" value="NZ_BMQN01000001.1"/>
</dbReference>
<evidence type="ECO:0000256" key="5">
    <source>
        <dbReference type="ARBA" id="ARBA00022857"/>
    </source>
</evidence>
<dbReference type="PRINTS" id="PR00085">
    <property type="entry name" value="THFDHDRGNASE"/>
</dbReference>
<feature type="binding site" evidence="9">
    <location>
        <position position="231"/>
    </location>
    <ligand>
        <name>NADP(+)</name>
        <dbReference type="ChEBI" id="CHEBI:58349"/>
    </ligand>
</feature>
<comment type="caution">
    <text evidence="9">Lacks conserved residue(s) required for the propagation of feature annotation.</text>
</comment>
<dbReference type="PANTHER" id="PTHR48099">
    <property type="entry name" value="C-1-TETRAHYDROFOLATE SYNTHASE, CYTOPLASMIC-RELATED"/>
    <property type="match status" value="1"/>
</dbReference>
<evidence type="ECO:0000313" key="13">
    <source>
        <dbReference type="Proteomes" id="UP000644548"/>
    </source>
</evidence>
<evidence type="ECO:0000256" key="9">
    <source>
        <dbReference type="HAMAP-Rule" id="MF_01576"/>
    </source>
</evidence>
<feature type="domain" description="Tetrahydrofolate dehydrogenase/cyclohydrolase catalytic" evidence="10">
    <location>
        <begin position="30"/>
        <end position="120"/>
    </location>
</feature>
<dbReference type="InterPro" id="IPR020631">
    <property type="entry name" value="THF_DH/CycHdrlase_NAD-bd_dom"/>
</dbReference>
<feature type="domain" description="Tetrahydrofolate dehydrogenase/cyclohydrolase NAD(P)-binding" evidence="11">
    <location>
        <begin position="139"/>
        <end position="284"/>
    </location>
</feature>
<dbReference type="SUPFAM" id="SSF53223">
    <property type="entry name" value="Aminoacid dehydrogenase-like, N-terminal domain"/>
    <property type="match status" value="1"/>
</dbReference>
<evidence type="ECO:0000256" key="8">
    <source>
        <dbReference type="ARBA" id="ARBA00023268"/>
    </source>
</evidence>
<dbReference type="PANTHER" id="PTHR48099:SF5">
    <property type="entry name" value="C-1-TETRAHYDROFOLATE SYNTHASE, CYTOPLASMIC"/>
    <property type="match status" value="1"/>
</dbReference>
<comment type="subunit">
    <text evidence="9">Homodimer.</text>
</comment>
<evidence type="ECO:0000259" key="11">
    <source>
        <dbReference type="Pfam" id="PF02882"/>
    </source>
</evidence>
<dbReference type="EMBL" id="BMQN01000001">
    <property type="protein sequence ID" value="GGR85585.1"/>
    <property type="molecule type" value="Genomic_DNA"/>
</dbReference>
<keyword evidence="9" id="KW-0368">Histidine biosynthesis</keyword>
<dbReference type="InterPro" id="IPR036291">
    <property type="entry name" value="NAD(P)-bd_dom_sf"/>
</dbReference>
<evidence type="ECO:0000259" key="10">
    <source>
        <dbReference type="Pfam" id="PF00763"/>
    </source>
</evidence>